<evidence type="ECO:0000256" key="3">
    <source>
        <dbReference type="ARBA" id="ARBA00022694"/>
    </source>
</evidence>
<dbReference type="GO" id="GO:0002949">
    <property type="term" value="P:tRNA threonylcarbamoyladenosine modification"/>
    <property type="evidence" value="ECO:0007669"/>
    <property type="project" value="UniProtKB-UniRule"/>
</dbReference>
<dbReference type="SUPFAM" id="SSF53067">
    <property type="entry name" value="Actin-like ATPase domain"/>
    <property type="match status" value="1"/>
</dbReference>
<comment type="cofactor">
    <cofactor evidence="8">
        <name>Fe(2+)</name>
        <dbReference type="ChEBI" id="CHEBI:29033"/>
    </cofactor>
    <text evidence="8">Binds 1 Fe(2+) ion per subunit.</text>
</comment>
<keyword evidence="3 8" id="KW-0819">tRNA processing</keyword>
<dbReference type="PROSITE" id="PS01016">
    <property type="entry name" value="GLYCOPROTEASE"/>
    <property type="match status" value="1"/>
</dbReference>
<dbReference type="PANTHER" id="PTHR11735:SF14">
    <property type="entry name" value="TRNA N6-ADENOSINE THREONYLCARBAMOYLTRANSFERASE"/>
    <property type="match status" value="1"/>
</dbReference>
<evidence type="ECO:0000256" key="2">
    <source>
        <dbReference type="ARBA" id="ARBA00022679"/>
    </source>
</evidence>
<dbReference type="GO" id="GO:0005506">
    <property type="term" value="F:iron ion binding"/>
    <property type="evidence" value="ECO:0007669"/>
    <property type="project" value="UniProtKB-UniRule"/>
</dbReference>
<feature type="binding site" evidence="8">
    <location>
        <begin position="140"/>
        <end position="144"/>
    </location>
    <ligand>
        <name>substrate</name>
    </ligand>
</feature>
<dbReference type="NCBIfam" id="TIGR00329">
    <property type="entry name" value="gcp_kae1"/>
    <property type="match status" value="1"/>
</dbReference>
<dbReference type="InterPro" id="IPR017861">
    <property type="entry name" value="KAE1/TsaD"/>
</dbReference>
<keyword evidence="1 8" id="KW-0963">Cytoplasm</keyword>
<keyword evidence="4 8" id="KW-0479">Metal-binding</keyword>
<dbReference type="NCBIfam" id="TIGR03722">
    <property type="entry name" value="arch_KAE1"/>
    <property type="match status" value="1"/>
</dbReference>
<comment type="function">
    <text evidence="8">Required for the formation of a threonylcarbamoyl group on adenosine at position 37 (t(6)A37) in tRNAs that read codons beginning with adenine. Is probably involved in the transfer of the threonylcarbamoyl moiety of threonylcarbamoyl-AMP (TC-AMP) to the N6 group of A37.</text>
</comment>
<dbReference type="RefSeq" id="WP_134484467.1">
    <property type="nucleotide sequence ID" value="NZ_LR216287.1"/>
</dbReference>
<keyword evidence="2 8" id="KW-0808">Transferase</keyword>
<dbReference type="InterPro" id="IPR017860">
    <property type="entry name" value="Peptidase_M22_CS"/>
</dbReference>
<dbReference type="GO" id="GO:0000408">
    <property type="term" value="C:EKC/KEOPS complex"/>
    <property type="evidence" value="ECO:0007669"/>
    <property type="project" value="InterPro"/>
</dbReference>
<comment type="subcellular location">
    <subcellularLocation>
        <location evidence="8">Cytoplasm</location>
    </subcellularLocation>
</comment>
<keyword evidence="6 8" id="KW-0012">Acyltransferase</keyword>
<gene>
    <name evidence="10" type="primary">kae</name>
    <name evidence="8" type="synonym">kae1</name>
    <name evidence="10" type="ORF">NFRAN_1891</name>
</gene>
<dbReference type="HAMAP" id="MF_01446">
    <property type="entry name" value="Kae1"/>
    <property type="match status" value="1"/>
</dbReference>
<dbReference type="AlphaFoldDB" id="A0A484IAE3"/>
<feature type="binding site" evidence="8">
    <location>
        <position position="119"/>
    </location>
    <ligand>
        <name>Fe cation</name>
        <dbReference type="ChEBI" id="CHEBI:24875"/>
    </ligand>
</feature>
<comment type="catalytic activity">
    <reaction evidence="7 8">
        <text>L-threonylcarbamoyladenylate + adenosine(37) in tRNA = N(6)-L-threonylcarbamoyladenosine(37) in tRNA + AMP + H(+)</text>
        <dbReference type="Rhea" id="RHEA:37059"/>
        <dbReference type="Rhea" id="RHEA-COMP:10162"/>
        <dbReference type="Rhea" id="RHEA-COMP:10163"/>
        <dbReference type="ChEBI" id="CHEBI:15378"/>
        <dbReference type="ChEBI" id="CHEBI:73682"/>
        <dbReference type="ChEBI" id="CHEBI:74411"/>
        <dbReference type="ChEBI" id="CHEBI:74418"/>
        <dbReference type="ChEBI" id="CHEBI:456215"/>
        <dbReference type="EC" id="2.3.1.234"/>
    </reaction>
</comment>
<comment type="similarity">
    <text evidence="8">Belongs to the KAE1 / TsaD family.</text>
</comment>
<accession>A0A484IAE3</accession>
<name>A0A484IAE3_9ARCH</name>
<proteinExistence type="inferred from homology"/>
<dbReference type="InterPro" id="IPR043129">
    <property type="entry name" value="ATPase_NBD"/>
</dbReference>
<feature type="binding site" evidence="8">
    <location>
        <position position="172"/>
    </location>
    <ligand>
        <name>substrate</name>
    </ligand>
</feature>
<evidence type="ECO:0000256" key="7">
    <source>
        <dbReference type="ARBA" id="ARBA00048117"/>
    </source>
</evidence>
<dbReference type="GO" id="GO:0005737">
    <property type="term" value="C:cytoplasm"/>
    <property type="evidence" value="ECO:0007669"/>
    <property type="project" value="UniProtKB-SubCell"/>
</dbReference>
<evidence type="ECO:0000256" key="1">
    <source>
        <dbReference type="ARBA" id="ARBA00022490"/>
    </source>
</evidence>
<dbReference type="Proteomes" id="UP000294299">
    <property type="component" value="Chromosome NFRAN"/>
</dbReference>
<feature type="binding site" evidence="8">
    <location>
        <position position="185"/>
    </location>
    <ligand>
        <name>substrate</name>
    </ligand>
</feature>
<evidence type="ECO:0000313" key="11">
    <source>
        <dbReference type="Proteomes" id="UP000294299"/>
    </source>
</evidence>
<evidence type="ECO:0000256" key="5">
    <source>
        <dbReference type="ARBA" id="ARBA00023004"/>
    </source>
</evidence>
<comment type="caution">
    <text evidence="8">Lacks conserved residue(s) required for the propagation of feature annotation.</text>
</comment>
<evidence type="ECO:0000313" key="10">
    <source>
        <dbReference type="EMBL" id="VFJ14213.1"/>
    </source>
</evidence>
<dbReference type="GO" id="GO:0061711">
    <property type="term" value="F:tRNA N(6)-L-threonylcarbamoyladenine synthase activity"/>
    <property type="evidence" value="ECO:0007669"/>
    <property type="project" value="UniProtKB-EC"/>
</dbReference>
<keyword evidence="11" id="KW-1185">Reference proteome</keyword>
<organism evidence="10 11">
    <name type="scientific">Candidatus Nitrosocosmicus franklandianus</name>
    <dbReference type="NCBI Taxonomy" id="1798806"/>
    <lineage>
        <taxon>Archaea</taxon>
        <taxon>Nitrososphaerota</taxon>
        <taxon>Nitrososphaeria</taxon>
        <taxon>Nitrososphaerales</taxon>
        <taxon>Nitrososphaeraceae</taxon>
        <taxon>Candidatus Nitrosocosmicus</taxon>
    </lineage>
</organism>
<dbReference type="GeneID" id="39421195"/>
<dbReference type="OrthoDB" id="6818at2157"/>
<dbReference type="InterPro" id="IPR000905">
    <property type="entry name" value="Gcp-like_dom"/>
</dbReference>
<feature type="binding site" evidence="8">
    <location>
        <position position="300"/>
    </location>
    <ligand>
        <name>Fe cation</name>
        <dbReference type="ChEBI" id="CHEBI:24875"/>
    </ligand>
</feature>
<dbReference type="PANTHER" id="PTHR11735">
    <property type="entry name" value="TRNA N6-ADENOSINE THREONYLCARBAMOYLTRANSFERASE"/>
    <property type="match status" value="1"/>
</dbReference>
<sequence>MLCLGIESTAHTFGCSVIEYNKDSSYSELKDSFILSETRDIYQASAGWGIHPRDASKHHSQVAAYILNKCLQEARVDIKNIDLISYSAGPGLGPCLRVGAVVSRSLASFYNKPLVPVNHAVGHLELGIKLTNSDNPLTLLVSGGHTMLLVFHRNRWRIFGETLDITLGQLFDQVGRKMGFASPCGNKIEELSNLSKTNYLHPLPYIIKGNDVSFSGLLSSVKSLIDDKSNSIYDICFSLQETAFAIIVEAVERALAFTGNKEFLIVGGVSANKRLSEMLNLACISHGSDFNSCPLRYCGDNGAQIAWTGSQIYSSDKSSCIMPENATINQSWRLDSVHIPWR</sequence>
<feature type="binding site" evidence="8">
    <location>
        <position position="123"/>
    </location>
    <ligand>
        <name>Fe cation</name>
        <dbReference type="ChEBI" id="CHEBI:24875"/>
    </ligand>
</feature>
<protein>
    <recommendedName>
        <fullName evidence="8">tRNA N6-adenosine threonylcarbamoyltransferase</fullName>
        <ecNumber evidence="8">2.3.1.234</ecNumber>
    </recommendedName>
    <alternativeName>
        <fullName evidence="8">N6-L-threonylcarbamoyladenine synthase</fullName>
        <shortName evidence="8">t(6)A synthase</shortName>
    </alternativeName>
    <alternativeName>
        <fullName evidence="8">t(6)A37 threonylcarbamoyladenosine biosynthesis protein Kae1</fullName>
    </alternativeName>
    <alternativeName>
        <fullName evidence="8">tRNA threonylcarbamoyladenosine biosynthesis protein Kae1</fullName>
    </alternativeName>
</protein>
<dbReference type="EMBL" id="LR216287">
    <property type="protein sequence ID" value="VFJ14213.1"/>
    <property type="molecule type" value="Genomic_DNA"/>
</dbReference>
<dbReference type="PRINTS" id="PR00789">
    <property type="entry name" value="OSIALOPTASE"/>
</dbReference>
<evidence type="ECO:0000256" key="8">
    <source>
        <dbReference type="HAMAP-Rule" id="MF_01446"/>
    </source>
</evidence>
<feature type="domain" description="Gcp-like" evidence="9">
    <location>
        <begin position="42"/>
        <end position="307"/>
    </location>
</feature>
<reference evidence="10 11" key="1">
    <citation type="submission" date="2019-02" db="EMBL/GenBank/DDBJ databases">
        <authorList>
            <person name="Lehtovirta-Morley E L."/>
        </authorList>
    </citation>
    <scope>NUCLEOTIDE SEQUENCE [LARGE SCALE GENOMIC DNA]</scope>
    <source>
        <strain evidence="10">NFRAN1</strain>
    </source>
</reference>
<evidence type="ECO:0000256" key="6">
    <source>
        <dbReference type="ARBA" id="ARBA00023315"/>
    </source>
</evidence>
<dbReference type="InterPro" id="IPR034680">
    <property type="entry name" value="Kae1_archaea_euk"/>
</dbReference>
<dbReference type="Gene3D" id="3.30.420.40">
    <property type="match status" value="2"/>
</dbReference>
<dbReference type="KEGG" id="nfn:NFRAN_1891"/>
<feature type="binding site" evidence="8">
    <location>
        <position position="272"/>
    </location>
    <ligand>
        <name>substrate</name>
    </ligand>
</feature>
<keyword evidence="5 8" id="KW-0408">Iron</keyword>
<dbReference type="EC" id="2.3.1.234" evidence="8"/>
<evidence type="ECO:0000256" key="4">
    <source>
        <dbReference type="ARBA" id="ARBA00022723"/>
    </source>
</evidence>
<evidence type="ECO:0000259" key="9">
    <source>
        <dbReference type="Pfam" id="PF00814"/>
    </source>
</evidence>
<dbReference type="Pfam" id="PF00814">
    <property type="entry name" value="TsaD"/>
    <property type="match status" value="1"/>
</dbReference>
<feature type="binding site" evidence="8">
    <location>
        <position position="189"/>
    </location>
    <ligand>
        <name>substrate</name>
    </ligand>
</feature>